<keyword evidence="2" id="KW-1185">Reference proteome</keyword>
<accession>A0ABR8BGM1</accession>
<dbReference type="InterPro" id="IPR007367">
    <property type="entry name" value="DUF433"/>
</dbReference>
<comment type="caution">
    <text evidence="1">The sequence shown here is derived from an EMBL/GenBank/DDBJ whole genome shotgun (WGS) entry which is preliminary data.</text>
</comment>
<sequence>MQTLTRITRNTEVMGGKPCIRGMRVTVGTIVGLMASGHSNSDILKAYPYLE</sequence>
<reference evidence="1 2" key="1">
    <citation type="journal article" date="2020" name="ISME J.">
        <title>Comparative genomics reveals insights into cyanobacterial evolution and habitat adaptation.</title>
        <authorList>
            <person name="Chen M.Y."/>
            <person name="Teng W.K."/>
            <person name="Zhao L."/>
            <person name="Hu C.X."/>
            <person name="Zhou Y.K."/>
            <person name="Han B.P."/>
            <person name="Song L.R."/>
            <person name="Shu W.S."/>
        </authorList>
    </citation>
    <scope>NUCLEOTIDE SEQUENCE [LARGE SCALE GENOMIC DNA]</scope>
    <source>
        <strain evidence="1 2">FACHB-3921</strain>
    </source>
</reference>
<dbReference type="InterPro" id="IPR009057">
    <property type="entry name" value="Homeodomain-like_sf"/>
</dbReference>
<gene>
    <name evidence="1" type="ORF">H6G14_11265</name>
</gene>
<dbReference type="InterPro" id="IPR036388">
    <property type="entry name" value="WH-like_DNA-bd_sf"/>
</dbReference>
<evidence type="ECO:0000313" key="2">
    <source>
        <dbReference type="Proteomes" id="UP000621307"/>
    </source>
</evidence>
<proteinExistence type="predicted"/>
<dbReference type="Proteomes" id="UP000621307">
    <property type="component" value="Unassembled WGS sequence"/>
</dbReference>
<dbReference type="Pfam" id="PF04255">
    <property type="entry name" value="DUF433"/>
    <property type="match status" value="1"/>
</dbReference>
<protein>
    <submittedName>
        <fullName evidence="1">DUF433 domain-containing protein</fullName>
    </submittedName>
</protein>
<dbReference type="PANTHER" id="PTHR34849:SF3">
    <property type="entry name" value="SSR2962 PROTEIN"/>
    <property type="match status" value="1"/>
</dbReference>
<dbReference type="SUPFAM" id="SSF46689">
    <property type="entry name" value="Homeodomain-like"/>
    <property type="match status" value="1"/>
</dbReference>
<dbReference type="Gene3D" id="1.10.10.10">
    <property type="entry name" value="Winged helix-like DNA-binding domain superfamily/Winged helix DNA-binding domain"/>
    <property type="match status" value="1"/>
</dbReference>
<dbReference type="EMBL" id="JACJQL010000013">
    <property type="protein sequence ID" value="MBD2251876.1"/>
    <property type="molecule type" value="Genomic_DNA"/>
</dbReference>
<dbReference type="PANTHER" id="PTHR34849">
    <property type="entry name" value="SSL5025 PROTEIN"/>
    <property type="match status" value="1"/>
</dbReference>
<evidence type="ECO:0000313" key="1">
    <source>
        <dbReference type="EMBL" id="MBD2251876.1"/>
    </source>
</evidence>
<name>A0ABR8BGM1_9NOSO</name>
<organism evidence="1 2">
    <name type="scientific">Nostoc parmelioides FACHB-3921</name>
    <dbReference type="NCBI Taxonomy" id="2692909"/>
    <lineage>
        <taxon>Bacteria</taxon>
        <taxon>Bacillati</taxon>
        <taxon>Cyanobacteriota</taxon>
        <taxon>Cyanophyceae</taxon>
        <taxon>Nostocales</taxon>
        <taxon>Nostocaceae</taxon>
        <taxon>Nostoc</taxon>
    </lineage>
</organism>